<proteinExistence type="predicted"/>
<evidence type="ECO:0000313" key="3">
    <source>
        <dbReference type="Proteomes" id="UP000777438"/>
    </source>
</evidence>
<dbReference type="EMBL" id="JAGPYM010000042">
    <property type="protein sequence ID" value="KAH6874012.1"/>
    <property type="molecule type" value="Genomic_DNA"/>
</dbReference>
<keyword evidence="3" id="KW-1185">Reference proteome</keyword>
<feature type="compositionally biased region" description="Polar residues" evidence="1">
    <location>
        <begin position="185"/>
        <end position="200"/>
    </location>
</feature>
<gene>
    <name evidence="2" type="ORF">B0T10DRAFT_588154</name>
</gene>
<dbReference type="Proteomes" id="UP000777438">
    <property type="component" value="Unassembled WGS sequence"/>
</dbReference>
<dbReference type="InterPro" id="IPR018072">
    <property type="entry name" value="Conotoxin_a-typ_CS"/>
</dbReference>
<comment type="caution">
    <text evidence="2">The sequence shown here is derived from an EMBL/GenBank/DDBJ whole genome shotgun (WGS) entry which is preliminary data.</text>
</comment>
<reference evidence="2 3" key="1">
    <citation type="journal article" date="2021" name="Nat. Commun.">
        <title>Genetic determinants of endophytism in the Arabidopsis root mycobiome.</title>
        <authorList>
            <person name="Mesny F."/>
            <person name="Miyauchi S."/>
            <person name="Thiergart T."/>
            <person name="Pickel B."/>
            <person name="Atanasova L."/>
            <person name="Karlsson M."/>
            <person name="Huettel B."/>
            <person name="Barry K.W."/>
            <person name="Haridas S."/>
            <person name="Chen C."/>
            <person name="Bauer D."/>
            <person name="Andreopoulos W."/>
            <person name="Pangilinan J."/>
            <person name="LaButti K."/>
            <person name="Riley R."/>
            <person name="Lipzen A."/>
            <person name="Clum A."/>
            <person name="Drula E."/>
            <person name="Henrissat B."/>
            <person name="Kohler A."/>
            <person name="Grigoriev I.V."/>
            <person name="Martin F.M."/>
            <person name="Hacquard S."/>
        </authorList>
    </citation>
    <scope>NUCLEOTIDE SEQUENCE [LARGE SCALE GENOMIC DNA]</scope>
    <source>
        <strain evidence="2 3">MPI-CAGE-CH-0241</strain>
    </source>
</reference>
<evidence type="ECO:0000313" key="2">
    <source>
        <dbReference type="EMBL" id="KAH6874012.1"/>
    </source>
</evidence>
<evidence type="ECO:0000256" key="1">
    <source>
        <dbReference type="SAM" id="MobiDB-lite"/>
    </source>
</evidence>
<dbReference type="AlphaFoldDB" id="A0A9P9AJF3"/>
<feature type="region of interest" description="Disordered" evidence="1">
    <location>
        <begin position="170"/>
        <end position="231"/>
    </location>
</feature>
<dbReference type="OrthoDB" id="5347452at2759"/>
<protein>
    <submittedName>
        <fullName evidence="2">Uncharacterized protein</fullName>
    </submittedName>
</protein>
<sequence>MKASDTYAAIAALSAVANARHLIRSALEPTRNFQLPDDGVSPRPTEAVIEFFRRADKLTTLWAPDNTCGYISGLRGAAYTCNGDYQCAFEIESSTGNVGCCSAGVCNMRYSCIDYKSYSSSSACDNSCRVDANILKCTATSAPYCNTISFSGGITDYWCNNVDISTAQRASTTHSGGDDREYTTADETTPVATGQPTVTVHASESASSSASSNDDDNGGGDGQSPGLGSESDLRAKQRVQAAVGSAVFAVILVGTSVLFGCCLAPGPEAPPEDEKEEEETRQKTSSQLVVSQGLLGDDRVDSQKWYWNTPSMQPAGTPVPNYYSPGEASSAYQQPICAYTGPQYNQY</sequence>
<feature type="compositionally biased region" description="Low complexity" evidence="1">
    <location>
        <begin position="202"/>
        <end position="212"/>
    </location>
</feature>
<dbReference type="PROSITE" id="PS60014">
    <property type="entry name" value="ALPHA_CONOTOXIN"/>
    <property type="match status" value="1"/>
</dbReference>
<name>A0A9P9AJF3_9HYPO</name>
<organism evidence="2 3">
    <name type="scientific">Thelonectria olida</name>
    <dbReference type="NCBI Taxonomy" id="1576542"/>
    <lineage>
        <taxon>Eukaryota</taxon>
        <taxon>Fungi</taxon>
        <taxon>Dikarya</taxon>
        <taxon>Ascomycota</taxon>
        <taxon>Pezizomycotina</taxon>
        <taxon>Sordariomycetes</taxon>
        <taxon>Hypocreomycetidae</taxon>
        <taxon>Hypocreales</taxon>
        <taxon>Nectriaceae</taxon>
        <taxon>Thelonectria</taxon>
    </lineage>
</organism>
<accession>A0A9P9AJF3</accession>